<dbReference type="OrthoDB" id="392389at2759"/>
<name>W7JR68_PLAFA</name>
<evidence type="ECO:0000313" key="1">
    <source>
        <dbReference type="EMBL" id="EWC73986.1"/>
    </source>
</evidence>
<gene>
    <name evidence="1" type="ORF">C923_05342</name>
</gene>
<dbReference type="EMBL" id="KE124730">
    <property type="protein sequence ID" value="EWC73986.1"/>
    <property type="molecule type" value="Genomic_DNA"/>
</dbReference>
<dbReference type="AlphaFoldDB" id="W7JR68"/>
<evidence type="ECO:0000313" key="2">
    <source>
        <dbReference type="Proteomes" id="UP000030697"/>
    </source>
</evidence>
<dbReference type="Proteomes" id="UP000030697">
    <property type="component" value="Unassembled WGS sequence"/>
</dbReference>
<organism evidence="1 2">
    <name type="scientific">Plasmodium falciparum UGT5.1</name>
    <dbReference type="NCBI Taxonomy" id="1237627"/>
    <lineage>
        <taxon>Eukaryota</taxon>
        <taxon>Sar</taxon>
        <taxon>Alveolata</taxon>
        <taxon>Apicomplexa</taxon>
        <taxon>Aconoidasida</taxon>
        <taxon>Haemosporida</taxon>
        <taxon>Plasmodiidae</taxon>
        <taxon>Plasmodium</taxon>
        <taxon>Plasmodium (Laverania)</taxon>
    </lineage>
</organism>
<sequence>MDVEKQLHEKCLKLINKKKETCNLCIKSKIKLFLDEINFINNSLDIFENEKRQKQIKQENKKIQKNGTKELDEILKDVIFLELGLKESKSKNEMWIFTQSSSKTNNPQGRTHISSICRKDKYTNSSLKFLIFYNLHVVFDGDEICEDRSV</sequence>
<proteinExistence type="predicted"/>
<reference evidence="1 2" key="1">
    <citation type="submission" date="2013-02" db="EMBL/GenBank/DDBJ databases">
        <title>The Genome Sequence of Plasmodium falciparum UGT5.1.</title>
        <authorList>
            <consortium name="The Broad Institute Genome Sequencing Platform"/>
            <consortium name="The Broad Institute Genome Sequencing Center for Infectious Disease"/>
            <person name="Neafsey D."/>
            <person name="Cheeseman I."/>
            <person name="Volkman S."/>
            <person name="Adams J."/>
            <person name="Walker B."/>
            <person name="Young S.K."/>
            <person name="Zeng Q."/>
            <person name="Gargeya S."/>
            <person name="Fitzgerald M."/>
            <person name="Haas B."/>
            <person name="Abouelleil A."/>
            <person name="Alvarado L."/>
            <person name="Arachchi H.M."/>
            <person name="Berlin A.M."/>
            <person name="Chapman S.B."/>
            <person name="Dewar J."/>
            <person name="Goldberg J."/>
            <person name="Griggs A."/>
            <person name="Gujja S."/>
            <person name="Hansen M."/>
            <person name="Howarth C."/>
            <person name="Imamovic A."/>
            <person name="Larimer J."/>
            <person name="McCowan C."/>
            <person name="Murphy C."/>
            <person name="Neiman D."/>
            <person name="Pearson M."/>
            <person name="Priest M."/>
            <person name="Roberts A."/>
            <person name="Saif S."/>
            <person name="Shea T."/>
            <person name="Sisk P."/>
            <person name="Sykes S."/>
            <person name="Wortman J."/>
            <person name="Nusbaum C."/>
            <person name="Birren B."/>
        </authorList>
    </citation>
    <scope>NUCLEOTIDE SEQUENCE [LARGE SCALE GENOMIC DNA]</scope>
    <source>
        <strain evidence="1 2">UGT5.1</strain>
    </source>
</reference>
<protein>
    <submittedName>
        <fullName evidence="1">Uncharacterized protein</fullName>
    </submittedName>
</protein>
<accession>W7JR68</accession>